<protein>
    <submittedName>
        <fullName evidence="2">Pimeloyl-ACP methyl ester carboxylesterase</fullName>
    </submittedName>
</protein>
<dbReference type="PRINTS" id="PR00111">
    <property type="entry name" value="ABHYDROLASE"/>
</dbReference>
<sequence>MKDLFWIDRGTGCPLVLLHGGFLDHGMWEDQIPVLSSRYRVIAPDARGHGRSANGTEPYRLTDDLAALLHHLDIGPAVLVGVSMGAGIAVDTALEHPERVSAVVVTGAGTSLPYFEDPWTTKTMATWHAAMAAGDLDASVEAFTMLGVGPRRALGDLDPIVVSRLMRMARSTMSKHSAGEPNHLVMVNDAWERIASIGVPVLAIHGDEDSDDHIGMAERLVRAVADGRSVSIEGAAHYPNMERPEVYNKILEEFLDRLRG</sequence>
<dbReference type="Gene3D" id="3.40.50.1820">
    <property type="entry name" value="alpha/beta hydrolase"/>
    <property type="match status" value="1"/>
</dbReference>
<dbReference type="GO" id="GO:0003824">
    <property type="term" value="F:catalytic activity"/>
    <property type="evidence" value="ECO:0007669"/>
    <property type="project" value="InterPro"/>
</dbReference>
<dbReference type="InterPro" id="IPR000073">
    <property type="entry name" value="AB_hydrolase_1"/>
</dbReference>
<dbReference type="PRINTS" id="PR00412">
    <property type="entry name" value="EPOXHYDRLASE"/>
</dbReference>
<accession>A0A7X0U3Z9</accession>
<dbReference type="EMBL" id="JACHMI010000001">
    <property type="protein sequence ID" value="MBB6554233.1"/>
    <property type="molecule type" value="Genomic_DNA"/>
</dbReference>
<dbReference type="InterPro" id="IPR000639">
    <property type="entry name" value="Epox_hydrolase-like"/>
</dbReference>
<keyword evidence="3" id="KW-1185">Reference proteome</keyword>
<reference evidence="2 3" key="1">
    <citation type="submission" date="2020-08" db="EMBL/GenBank/DDBJ databases">
        <title>Sequencing the genomes of 1000 actinobacteria strains.</title>
        <authorList>
            <person name="Klenk H.-P."/>
        </authorList>
    </citation>
    <scope>NUCLEOTIDE SEQUENCE [LARGE SCALE GENOMIC DNA]</scope>
    <source>
        <strain evidence="2 3">DSM 43768</strain>
    </source>
</reference>
<evidence type="ECO:0000313" key="3">
    <source>
        <dbReference type="Proteomes" id="UP000565579"/>
    </source>
</evidence>
<dbReference type="Pfam" id="PF00561">
    <property type="entry name" value="Abhydrolase_1"/>
    <property type="match status" value="1"/>
</dbReference>
<dbReference type="PANTHER" id="PTHR43194:SF2">
    <property type="entry name" value="PEROXISOMAL MEMBRANE PROTEIN LPX1"/>
    <property type="match status" value="1"/>
</dbReference>
<dbReference type="RefSeq" id="WP_185108950.1">
    <property type="nucleotide sequence ID" value="NZ_BAAAXY010000227.1"/>
</dbReference>
<proteinExistence type="predicted"/>
<dbReference type="Proteomes" id="UP000565579">
    <property type="component" value="Unassembled WGS sequence"/>
</dbReference>
<organism evidence="2 3">
    <name type="scientific">Nonomuraea rubra</name>
    <dbReference type="NCBI Taxonomy" id="46180"/>
    <lineage>
        <taxon>Bacteria</taxon>
        <taxon>Bacillati</taxon>
        <taxon>Actinomycetota</taxon>
        <taxon>Actinomycetes</taxon>
        <taxon>Streptosporangiales</taxon>
        <taxon>Streptosporangiaceae</taxon>
        <taxon>Nonomuraea</taxon>
    </lineage>
</organism>
<evidence type="ECO:0000259" key="1">
    <source>
        <dbReference type="Pfam" id="PF00561"/>
    </source>
</evidence>
<gene>
    <name evidence="2" type="ORF">HD593_009028</name>
</gene>
<feature type="domain" description="AB hydrolase-1" evidence="1">
    <location>
        <begin position="14"/>
        <end position="244"/>
    </location>
</feature>
<dbReference type="SUPFAM" id="SSF53474">
    <property type="entry name" value="alpha/beta-Hydrolases"/>
    <property type="match status" value="1"/>
</dbReference>
<dbReference type="InterPro" id="IPR029058">
    <property type="entry name" value="AB_hydrolase_fold"/>
</dbReference>
<evidence type="ECO:0000313" key="2">
    <source>
        <dbReference type="EMBL" id="MBB6554233.1"/>
    </source>
</evidence>
<name>A0A7X0U3Z9_9ACTN</name>
<dbReference type="InterPro" id="IPR050228">
    <property type="entry name" value="Carboxylesterase_BioH"/>
</dbReference>
<comment type="caution">
    <text evidence="2">The sequence shown here is derived from an EMBL/GenBank/DDBJ whole genome shotgun (WGS) entry which is preliminary data.</text>
</comment>
<dbReference type="AlphaFoldDB" id="A0A7X0U3Z9"/>
<dbReference type="PANTHER" id="PTHR43194">
    <property type="entry name" value="HYDROLASE ALPHA/BETA FOLD FAMILY"/>
    <property type="match status" value="1"/>
</dbReference>